<organism evidence="2 3">
    <name type="scientific">Pseudonocardia parietis</name>
    <dbReference type="NCBI Taxonomy" id="570936"/>
    <lineage>
        <taxon>Bacteria</taxon>
        <taxon>Bacillati</taxon>
        <taxon>Actinomycetota</taxon>
        <taxon>Actinomycetes</taxon>
        <taxon>Pseudonocardiales</taxon>
        <taxon>Pseudonocardiaceae</taxon>
        <taxon>Pseudonocardia</taxon>
    </lineage>
</organism>
<proteinExistence type="predicted"/>
<evidence type="ECO:0000313" key="2">
    <source>
        <dbReference type="EMBL" id="MBP2364484.1"/>
    </source>
</evidence>
<dbReference type="PROSITE" id="PS00571">
    <property type="entry name" value="AMIDASES"/>
    <property type="match status" value="1"/>
</dbReference>
<evidence type="ECO:0000313" key="3">
    <source>
        <dbReference type="Proteomes" id="UP001519295"/>
    </source>
</evidence>
<dbReference type="EMBL" id="JAGINU010000001">
    <property type="protein sequence ID" value="MBP2364484.1"/>
    <property type="molecule type" value="Genomic_DNA"/>
</dbReference>
<sequence length="202" mass="20102">MPALPDLLRALESGDLSPTEHVDDVLARLDADTTNCVVTLDADRARSRAAELTARSARGERVGPLHGVAVGIKDLIDVAGLPTRCGSRLLADAPPAAADAPVVAMLRAAGAVVVGKLHTHEFAYGPVGDVAATGPARNPHDLTRVTGGSSSGSAAAVAAGHLPLALGTDTGASIRTPAALCGVAGLKPRRGALPGGGVFPLA</sequence>
<dbReference type="InterPro" id="IPR000120">
    <property type="entry name" value="Amidase"/>
</dbReference>
<dbReference type="SUPFAM" id="SSF75304">
    <property type="entry name" value="Amidase signature (AS) enzymes"/>
    <property type="match status" value="1"/>
</dbReference>
<dbReference type="InterPro" id="IPR023631">
    <property type="entry name" value="Amidase_dom"/>
</dbReference>
<comment type="caution">
    <text evidence="2">The sequence shown here is derived from an EMBL/GenBank/DDBJ whole genome shotgun (WGS) entry which is preliminary data.</text>
</comment>
<dbReference type="PANTHER" id="PTHR11895:SF176">
    <property type="entry name" value="AMIDASE AMID-RELATED"/>
    <property type="match status" value="1"/>
</dbReference>
<reference evidence="2 3" key="1">
    <citation type="submission" date="2021-03" db="EMBL/GenBank/DDBJ databases">
        <title>Sequencing the genomes of 1000 actinobacteria strains.</title>
        <authorList>
            <person name="Klenk H.-P."/>
        </authorList>
    </citation>
    <scope>NUCLEOTIDE SEQUENCE [LARGE SCALE GENOMIC DNA]</scope>
    <source>
        <strain evidence="2 3">DSM 45256</strain>
    </source>
</reference>
<dbReference type="InterPro" id="IPR020556">
    <property type="entry name" value="Amidase_CS"/>
</dbReference>
<dbReference type="InterPro" id="IPR036928">
    <property type="entry name" value="AS_sf"/>
</dbReference>
<keyword evidence="3" id="KW-1185">Reference proteome</keyword>
<accession>A0ABS4VKN2</accession>
<dbReference type="Gene3D" id="3.90.1300.10">
    <property type="entry name" value="Amidase signature (AS) domain"/>
    <property type="match status" value="1"/>
</dbReference>
<protein>
    <submittedName>
        <fullName evidence="2">Asp-tRNA(Asn)/Glu-tRNA(Gln) amidotransferase A subunit family amidase</fullName>
    </submittedName>
</protein>
<dbReference type="Pfam" id="PF01425">
    <property type="entry name" value="Amidase"/>
    <property type="match status" value="1"/>
</dbReference>
<feature type="domain" description="Amidase" evidence="1">
    <location>
        <begin position="22"/>
        <end position="201"/>
    </location>
</feature>
<evidence type="ECO:0000259" key="1">
    <source>
        <dbReference type="Pfam" id="PF01425"/>
    </source>
</evidence>
<name>A0ABS4VKN2_9PSEU</name>
<gene>
    <name evidence="2" type="ORF">JOF36_000180</name>
</gene>
<dbReference type="Proteomes" id="UP001519295">
    <property type="component" value="Unassembled WGS sequence"/>
</dbReference>
<dbReference type="PANTHER" id="PTHR11895">
    <property type="entry name" value="TRANSAMIDASE"/>
    <property type="match status" value="1"/>
</dbReference>